<evidence type="ECO:0000313" key="1">
    <source>
        <dbReference type="EMBL" id="VVC88727.1"/>
    </source>
</evidence>
<gene>
    <name evidence="1" type="ORF">LSINAPIS_LOCUS2026</name>
</gene>
<dbReference type="EMBL" id="FZQP02000382">
    <property type="protein sequence ID" value="VVC88727.1"/>
    <property type="molecule type" value="Genomic_DNA"/>
</dbReference>
<reference evidence="1 2" key="1">
    <citation type="submission" date="2017-07" db="EMBL/GenBank/DDBJ databases">
        <authorList>
            <person name="Talla V."/>
            <person name="Backstrom N."/>
        </authorList>
    </citation>
    <scope>NUCLEOTIDE SEQUENCE [LARGE SCALE GENOMIC DNA]</scope>
</reference>
<name>A0A5E4PUN8_9NEOP</name>
<sequence length="86" mass="9718">MFVWIVIGREWLDLINLESGTADSQMNKESREPKIHNGDTVVFRTGHFKPIHHLITTKCPLLRLSSEVLLLTGSLACKTTVEPCED</sequence>
<dbReference type="AlphaFoldDB" id="A0A5E4PUN8"/>
<evidence type="ECO:0000313" key="2">
    <source>
        <dbReference type="Proteomes" id="UP000324832"/>
    </source>
</evidence>
<accession>A0A5E4PUN8</accession>
<protein>
    <submittedName>
        <fullName evidence="1">Uncharacterized protein</fullName>
    </submittedName>
</protein>
<proteinExistence type="predicted"/>
<organism evidence="1 2">
    <name type="scientific">Leptidea sinapis</name>
    <dbReference type="NCBI Taxonomy" id="189913"/>
    <lineage>
        <taxon>Eukaryota</taxon>
        <taxon>Metazoa</taxon>
        <taxon>Ecdysozoa</taxon>
        <taxon>Arthropoda</taxon>
        <taxon>Hexapoda</taxon>
        <taxon>Insecta</taxon>
        <taxon>Pterygota</taxon>
        <taxon>Neoptera</taxon>
        <taxon>Endopterygota</taxon>
        <taxon>Lepidoptera</taxon>
        <taxon>Glossata</taxon>
        <taxon>Ditrysia</taxon>
        <taxon>Papilionoidea</taxon>
        <taxon>Pieridae</taxon>
        <taxon>Dismorphiinae</taxon>
        <taxon>Leptidea</taxon>
    </lineage>
</organism>
<dbReference type="Proteomes" id="UP000324832">
    <property type="component" value="Unassembled WGS sequence"/>
</dbReference>
<keyword evidence="2" id="KW-1185">Reference proteome</keyword>